<sequence length="514" mass="58933">MKIRNRLVMSFVIIISLPLFLITTTTGAILYYTMSSIRHDYNIDTDNYIVLMNPVVALNDVIKDIFCEVKDDILSDPSLLDNVDYVSTVNEELKSRHSFIVVKKEEEAVYIGNREKYKEVETILPGFGNYTADSDAGLYSVNLQPYLIRKFDFYYTDNSKGCLYILTDVNTLLPQVKSSSVKLLVSIIIVICLTALILTLWIYRGMIQPLNILRTSIYRMKNGDFNFEIQAESDDEIGMLCEDFDEMRKRIKMLMEERLASEEEMRVLISNISHDLKTPLTAIRGYAEGIIDGVADTPDKMERYVKTIYTKTNDITHLVDELSFYTKIDCNTVPYNFVKVNVEQYFSDCINDWQLDLEVKNIALKYFNYAHHGLEMIADVEQLKRVINNIMGNAVKYIDKEQGQIKVIIKETENMVSITISDNGKGIGEKDLTKIFERFYRTDASRNSSKGGSGLGLAISKKIIMDHGGIIWAESKEGEGTSISFTLKQAREEQEDENYTVLNKTNRRMGDVKW</sequence>
<dbReference type="PANTHER" id="PTHR45528:SF1">
    <property type="entry name" value="SENSOR HISTIDINE KINASE CPXA"/>
    <property type="match status" value="1"/>
</dbReference>
<dbReference type="PROSITE" id="PS50885">
    <property type="entry name" value="HAMP"/>
    <property type="match status" value="1"/>
</dbReference>
<keyword evidence="12" id="KW-0902">Two-component regulatory system</keyword>
<dbReference type="SMART" id="SM00388">
    <property type="entry name" value="HisKA"/>
    <property type="match status" value="1"/>
</dbReference>
<dbReference type="GO" id="GO:0000155">
    <property type="term" value="F:phosphorelay sensor kinase activity"/>
    <property type="evidence" value="ECO:0007669"/>
    <property type="project" value="InterPro"/>
</dbReference>
<evidence type="ECO:0000256" key="2">
    <source>
        <dbReference type="ARBA" id="ARBA00004651"/>
    </source>
</evidence>
<evidence type="ECO:0000313" key="18">
    <source>
        <dbReference type="Proteomes" id="UP000199659"/>
    </source>
</evidence>
<dbReference type="GO" id="GO:0005524">
    <property type="term" value="F:ATP binding"/>
    <property type="evidence" value="ECO:0007669"/>
    <property type="project" value="UniProtKB-KW"/>
</dbReference>
<evidence type="ECO:0000256" key="1">
    <source>
        <dbReference type="ARBA" id="ARBA00000085"/>
    </source>
</evidence>
<gene>
    <name evidence="17" type="ORF">SAMN05661086_00438</name>
</gene>
<reference evidence="17 18" key="1">
    <citation type="submission" date="2016-10" db="EMBL/GenBank/DDBJ databases">
        <authorList>
            <person name="de Groot N.N."/>
        </authorList>
    </citation>
    <scope>NUCLEOTIDE SEQUENCE [LARGE SCALE GENOMIC DNA]</scope>
    <source>
        <strain evidence="17 18">743A</strain>
    </source>
</reference>
<keyword evidence="6" id="KW-0808">Transferase</keyword>
<dbReference type="OrthoDB" id="335833at2"/>
<organism evidence="17 18">
    <name type="scientific">Anaeromicropila populeti</name>
    <dbReference type="NCBI Taxonomy" id="37658"/>
    <lineage>
        <taxon>Bacteria</taxon>
        <taxon>Bacillati</taxon>
        <taxon>Bacillota</taxon>
        <taxon>Clostridia</taxon>
        <taxon>Lachnospirales</taxon>
        <taxon>Lachnospiraceae</taxon>
        <taxon>Anaeromicropila</taxon>
    </lineage>
</organism>
<name>A0A1I6I5Q5_9FIRM</name>
<dbReference type="STRING" id="37658.SAMN05661086_00438"/>
<keyword evidence="13 14" id="KW-0472">Membrane</keyword>
<dbReference type="CDD" id="cd06225">
    <property type="entry name" value="HAMP"/>
    <property type="match status" value="1"/>
</dbReference>
<dbReference type="Pfam" id="PF00672">
    <property type="entry name" value="HAMP"/>
    <property type="match status" value="1"/>
</dbReference>
<dbReference type="SMART" id="SM00387">
    <property type="entry name" value="HATPase_c"/>
    <property type="match status" value="1"/>
</dbReference>
<accession>A0A1I6I5Q5</accession>
<evidence type="ECO:0000256" key="7">
    <source>
        <dbReference type="ARBA" id="ARBA00022692"/>
    </source>
</evidence>
<dbReference type="SMART" id="SM00304">
    <property type="entry name" value="HAMP"/>
    <property type="match status" value="1"/>
</dbReference>
<keyword evidence="10" id="KW-0067">ATP-binding</keyword>
<keyword evidence="11 14" id="KW-1133">Transmembrane helix</keyword>
<evidence type="ECO:0000256" key="5">
    <source>
        <dbReference type="ARBA" id="ARBA00022553"/>
    </source>
</evidence>
<dbReference type="Gene3D" id="6.10.340.10">
    <property type="match status" value="1"/>
</dbReference>
<keyword evidence="9" id="KW-0418">Kinase</keyword>
<dbReference type="InterPro" id="IPR003660">
    <property type="entry name" value="HAMP_dom"/>
</dbReference>
<evidence type="ECO:0000256" key="4">
    <source>
        <dbReference type="ARBA" id="ARBA00022475"/>
    </source>
</evidence>
<keyword evidence="4" id="KW-1003">Cell membrane</keyword>
<dbReference type="Pfam" id="PF00512">
    <property type="entry name" value="HisKA"/>
    <property type="match status" value="1"/>
</dbReference>
<evidence type="ECO:0000313" key="17">
    <source>
        <dbReference type="EMBL" id="SFR62031.1"/>
    </source>
</evidence>
<dbReference type="RefSeq" id="WP_092559068.1">
    <property type="nucleotide sequence ID" value="NZ_FOYZ01000002.1"/>
</dbReference>
<evidence type="ECO:0000256" key="12">
    <source>
        <dbReference type="ARBA" id="ARBA00023012"/>
    </source>
</evidence>
<keyword evidence="8" id="KW-0547">Nucleotide-binding</keyword>
<dbReference type="FunFam" id="3.30.565.10:FF:000006">
    <property type="entry name" value="Sensor histidine kinase WalK"/>
    <property type="match status" value="1"/>
</dbReference>
<dbReference type="Proteomes" id="UP000199659">
    <property type="component" value="Unassembled WGS sequence"/>
</dbReference>
<evidence type="ECO:0000259" key="16">
    <source>
        <dbReference type="PROSITE" id="PS50885"/>
    </source>
</evidence>
<dbReference type="InterPro" id="IPR004358">
    <property type="entry name" value="Sig_transdc_His_kin-like_C"/>
</dbReference>
<dbReference type="PROSITE" id="PS50109">
    <property type="entry name" value="HIS_KIN"/>
    <property type="match status" value="1"/>
</dbReference>
<evidence type="ECO:0000256" key="13">
    <source>
        <dbReference type="ARBA" id="ARBA00023136"/>
    </source>
</evidence>
<evidence type="ECO:0000256" key="11">
    <source>
        <dbReference type="ARBA" id="ARBA00022989"/>
    </source>
</evidence>
<evidence type="ECO:0000259" key="15">
    <source>
        <dbReference type="PROSITE" id="PS50109"/>
    </source>
</evidence>
<dbReference type="EC" id="2.7.13.3" evidence="3"/>
<dbReference type="CDD" id="cd00075">
    <property type="entry name" value="HATPase"/>
    <property type="match status" value="1"/>
</dbReference>
<dbReference type="InterPro" id="IPR050398">
    <property type="entry name" value="HssS/ArlS-like"/>
</dbReference>
<dbReference type="AlphaFoldDB" id="A0A1I6I5Q5"/>
<dbReference type="InterPro" id="IPR005467">
    <property type="entry name" value="His_kinase_dom"/>
</dbReference>
<feature type="domain" description="HAMP" evidence="16">
    <location>
        <begin position="204"/>
        <end position="256"/>
    </location>
</feature>
<dbReference type="SUPFAM" id="SSF55874">
    <property type="entry name" value="ATPase domain of HSP90 chaperone/DNA topoisomerase II/histidine kinase"/>
    <property type="match status" value="1"/>
</dbReference>
<evidence type="ECO:0000256" key="9">
    <source>
        <dbReference type="ARBA" id="ARBA00022777"/>
    </source>
</evidence>
<feature type="transmembrane region" description="Helical" evidence="14">
    <location>
        <begin position="183"/>
        <end position="203"/>
    </location>
</feature>
<dbReference type="GO" id="GO:0005886">
    <property type="term" value="C:plasma membrane"/>
    <property type="evidence" value="ECO:0007669"/>
    <property type="project" value="UniProtKB-SubCell"/>
</dbReference>
<keyword evidence="5" id="KW-0597">Phosphoprotein</keyword>
<keyword evidence="7 14" id="KW-0812">Transmembrane</keyword>
<dbReference type="Pfam" id="PF02518">
    <property type="entry name" value="HATPase_c"/>
    <property type="match status" value="1"/>
</dbReference>
<protein>
    <recommendedName>
        <fullName evidence="3">histidine kinase</fullName>
        <ecNumber evidence="3">2.7.13.3</ecNumber>
    </recommendedName>
</protein>
<feature type="domain" description="Histidine kinase" evidence="15">
    <location>
        <begin position="271"/>
        <end position="491"/>
    </location>
</feature>
<evidence type="ECO:0000256" key="10">
    <source>
        <dbReference type="ARBA" id="ARBA00022840"/>
    </source>
</evidence>
<dbReference type="PANTHER" id="PTHR45528">
    <property type="entry name" value="SENSOR HISTIDINE KINASE CPXA"/>
    <property type="match status" value="1"/>
</dbReference>
<evidence type="ECO:0000256" key="8">
    <source>
        <dbReference type="ARBA" id="ARBA00022741"/>
    </source>
</evidence>
<evidence type="ECO:0000256" key="3">
    <source>
        <dbReference type="ARBA" id="ARBA00012438"/>
    </source>
</evidence>
<dbReference type="CDD" id="cd00082">
    <property type="entry name" value="HisKA"/>
    <property type="match status" value="1"/>
</dbReference>
<comment type="catalytic activity">
    <reaction evidence="1">
        <text>ATP + protein L-histidine = ADP + protein N-phospho-L-histidine.</text>
        <dbReference type="EC" id="2.7.13.3"/>
    </reaction>
</comment>
<dbReference type="PRINTS" id="PR00344">
    <property type="entry name" value="BCTRLSENSOR"/>
</dbReference>
<dbReference type="InterPro" id="IPR003594">
    <property type="entry name" value="HATPase_dom"/>
</dbReference>
<dbReference type="SUPFAM" id="SSF158472">
    <property type="entry name" value="HAMP domain-like"/>
    <property type="match status" value="1"/>
</dbReference>
<dbReference type="Gene3D" id="1.10.287.130">
    <property type="match status" value="1"/>
</dbReference>
<evidence type="ECO:0000256" key="6">
    <source>
        <dbReference type="ARBA" id="ARBA00022679"/>
    </source>
</evidence>
<dbReference type="InterPro" id="IPR036097">
    <property type="entry name" value="HisK_dim/P_sf"/>
</dbReference>
<dbReference type="SUPFAM" id="SSF47384">
    <property type="entry name" value="Homodimeric domain of signal transducing histidine kinase"/>
    <property type="match status" value="1"/>
</dbReference>
<keyword evidence="18" id="KW-1185">Reference proteome</keyword>
<dbReference type="Gene3D" id="3.30.565.10">
    <property type="entry name" value="Histidine kinase-like ATPase, C-terminal domain"/>
    <property type="match status" value="1"/>
</dbReference>
<dbReference type="EMBL" id="FOYZ01000002">
    <property type="protein sequence ID" value="SFR62031.1"/>
    <property type="molecule type" value="Genomic_DNA"/>
</dbReference>
<dbReference type="InterPro" id="IPR003661">
    <property type="entry name" value="HisK_dim/P_dom"/>
</dbReference>
<proteinExistence type="predicted"/>
<comment type="subcellular location">
    <subcellularLocation>
        <location evidence="2">Cell membrane</location>
        <topology evidence="2">Multi-pass membrane protein</topology>
    </subcellularLocation>
</comment>
<evidence type="ECO:0000256" key="14">
    <source>
        <dbReference type="SAM" id="Phobius"/>
    </source>
</evidence>
<dbReference type="InterPro" id="IPR036890">
    <property type="entry name" value="HATPase_C_sf"/>
</dbReference>